<accession>A0A0B1TGU9</accession>
<dbReference type="InterPro" id="IPR001915">
    <property type="entry name" value="Peptidase_M48"/>
</dbReference>
<evidence type="ECO:0000313" key="9">
    <source>
        <dbReference type="EMBL" id="KHJ95042.1"/>
    </source>
</evidence>
<reference evidence="9 10" key="1">
    <citation type="submission" date="2014-03" db="EMBL/GenBank/DDBJ databases">
        <title>Draft genome of the hookworm Oesophagostomum dentatum.</title>
        <authorList>
            <person name="Mitreva M."/>
        </authorList>
    </citation>
    <scope>NUCLEOTIDE SEQUENCE [LARGE SCALE GENOMIC DNA]</scope>
    <source>
        <strain evidence="9 10">OD-Hann</strain>
    </source>
</reference>
<keyword evidence="5 6" id="KW-0482">Metalloprotease</keyword>
<dbReference type="GO" id="GO:0004222">
    <property type="term" value="F:metalloendopeptidase activity"/>
    <property type="evidence" value="ECO:0007669"/>
    <property type="project" value="InterPro"/>
</dbReference>
<gene>
    <name evidence="9" type="ORF">OESDEN_05015</name>
</gene>
<dbReference type="Pfam" id="PF01435">
    <property type="entry name" value="Peptidase_M48"/>
    <property type="match status" value="1"/>
</dbReference>
<organism evidence="9 10">
    <name type="scientific">Oesophagostomum dentatum</name>
    <name type="common">Nodular worm</name>
    <dbReference type="NCBI Taxonomy" id="61180"/>
    <lineage>
        <taxon>Eukaryota</taxon>
        <taxon>Metazoa</taxon>
        <taxon>Ecdysozoa</taxon>
        <taxon>Nematoda</taxon>
        <taxon>Chromadorea</taxon>
        <taxon>Rhabditida</taxon>
        <taxon>Rhabditina</taxon>
        <taxon>Rhabditomorpha</taxon>
        <taxon>Strongyloidea</taxon>
        <taxon>Strongylidae</taxon>
        <taxon>Oesophagostomum</taxon>
    </lineage>
</organism>
<keyword evidence="7" id="KW-0812">Transmembrane</keyword>
<keyword evidence="3 6" id="KW-0378">Hydrolase</keyword>
<dbReference type="GO" id="GO:0046872">
    <property type="term" value="F:metal ion binding"/>
    <property type="evidence" value="ECO:0007669"/>
    <property type="project" value="UniProtKB-KW"/>
</dbReference>
<dbReference type="AlphaFoldDB" id="A0A0B1TGU9"/>
<proteinExistence type="inferred from homology"/>
<dbReference type="GO" id="GO:0006508">
    <property type="term" value="P:proteolysis"/>
    <property type="evidence" value="ECO:0007669"/>
    <property type="project" value="UniProtKB-KW"/>
</dbReference>
<dbReference type="OrthoDB" id="360839at2759"/>
<keyword evidence="4 6" id="KW-0862">Zinc</keyword>
<evidence type="ECO:0000256" key="7">
    <source>
        <dbReference type="SAM" id="Phobius"/>
    </source>
</evidence>
<keyword evidence="2" id="KW-0479">Metal-binding</keyword>
<dbReference type="PANTHER" id="PTHR10120">
    <property type="entry name" value="CAAX PRENYL PROTEASE 1"/>
    <property type="match status" value="1"/>
</dbReference>
<name>A0A0B1TGU9_OESDE</name>
<keyword evidence="7" id="KW-0472">Membrane</keyword>
<dbReference type="EMBL" id="KN550100">
    <property type="protein sequence ID" value="KHJ95042.1"/>
    <property type="molecule type" value="Genomic_DNA"/>
</dbReference>
<evidence type="ECO:0000256" key="1">
    <source>
        <dbReference type="ARBA" id="ARBA00022670"/>
    </source>
</evidence>
<evidence type="ECO:0000259" key="8">
    <source>
        <dbReference type="Pfam" id="PF01435"/>
    </source>
</evidence>
<keyword evidence="7" id="KW-1133">Transmembrane helix</keyword>
<evidence type="ECO:0000256" key="6">
    <source>
        <dbReference type="RuleBase" id="RU003983"/>
    </source>
</evidence>
<sequence>MCSYILHSSGSKRSAHSNAYTYGFWKNQRIVLFDTIIGGEEREKVEKLYKDKTSEAKDANRGMSNDEVLAVTGHELGHWRLRHFHMYLVMIAISLLLMILVFAYFCKSEALFKAFGFSTTPVIIGIILVYTFILAPYSELVKVVFNVVSRRCEFAADSFSADLGYTDQLISSLKNLTKENLMPPIDDELYSMCNNNHPTVLERIEALKKRK</sequence>
<dbReference type="Gene3D" id="3.30.2010.10">
    <property type="entry name" value="Metalloproteases ('zincins'), catalytic domain"/>
    <property type="match status" value="1"/>
</dbReference>
<feature type="transmembrane region" description="Helical" evidence="7">
    <location>
        <begin position="84"/>
        <end position="105"/>
    </location>
</feature>
<comment type="similarity">
    <text evidence="6">Belongs to the peptidase M48 family.</text>
</comment>
<feature type="domain" description="Peptidase M48" evidence="8">
    <location>
        <begin position="10"/>
        <end position="210"/>
    </location>
</feature>
<evidence type="ECO:0000313" key="10">
    <source>
        <dbReference type="Proteomes" id="UP000053660"/>
    </source>
</evidence>
<comment type="cofactor">
    <cofactor evidence="6">
        <name>Zn(2+)</name>
        <dbReference type="ChEBI" id="CHEBI:29105"/>
    </cofactor>
    <text evidence="6">Binds 1 zinc ion per subunit.</text>
</comment>
<protein>
    <submittedName>
        <fullName evidence="9">Peptidase, M48 family</fullName>
    </submittedName>
</protein>
<evidence type="ECO:0000256" key="4">
    <source>
        <dbReference type="ARBA" id="ARBA00022833"/>
    </source>
</evidence>
<evidence type="ECO:0000256" key="3">
    <source>
        <dbReference type="ARBA" id="ARBA00022801"/>
    </source>
</evidence>
<dbReference type="Proteomes" id="UP000053660">
    <property type="component" value="Unassembled WGS sequence"/>
</dbReference>
<keyword evidence="1 6" id="KW-0645">Protease</keyword>
<evidence type="ECO:0000256" key="5">
    <source>
        <dbReference type="ARBA" id="ARBA00023049"/>
    </source>
</evidence>
<feature type="transmembrane region" description="Helical" evidence="7">
    <location>
        <begin position="111"/>
        <end position="133"/>
    </location>
</feature>
<evidence type="ECO:0000256" key="2">
    <source>
        <dbReference type="ARBA" id="ARBA00022723"/>
    </source>
</evidence>
<keyword evidence="10" id="KW-1185">Reference proteome</keyword>